<sequence length="372" mass="39959">MSCKTTTTPKLEPYSDRSQLMGLLKGQVFGTIPAVTAANMTNPEDVDRTIIITGANTGLGFEAAKQFLQLGCVSKLVLACRSLEKGEKAKMMLQGINAGESTTAIEVWGLDMASTASIVAFAERTSRELSRIDAIVLNAGVELVSYERASHEDGGYEMTLMVNVVGTFLLATLMVPVLRGKGHQSRSAARPRIVIVGSQVQFVAKYDVLLEAGHKQSGEGILKWLSDESRWNGKITKDRYYLSKGIVQLLERQLAGIIEESSKAAGKELVIVNCVCPGACRTDLFRTSGNAGSKMALKLIGRDGDVGARALVVGAIGKEGDEGSHGQFLTGGVVTKCSSWCETKQGERVGKQIWEEVSELVEKVQPGTMARL</sequence>
<name>A0AAN8IB19_9EURO</name>
<dbReference type="InterPro" id="IPR036291">
    <property type="entry name" value="NAD(P)-bd_dom_sf"/>
</dbReference>
<reference evidence="3 4" key="1">
    <citation type="submission" date="2022-12" db="EMBL/GenBank/DDBJ databases">
        <title>Genomic features and morphological characterization of a novel Knufia sp. strain isolated from spacecraft assembly facility.</title>
        <authorList>
            <person name="Teixeira M."/>
            <person name="Chander A.M."/>
            <person name="Stajich J.E."/>
            <person name="Venkateswaran K."/>
        </authorList>
    </citation>
    <scope>NUCLEOTIDE SEQUENCE [LARGE SCALE GENOMIC DNA]</scope>
    <source>
        <strain evidence="3 4">FJI-L2-BK-P2</strain>
    </source>
</reference>
<dbReference type="PRINTS" id="PR00081">
    <property type="entry name" value="GDHRDH"/>
</dbReference>
<dbReference type="GO" id="GO:0016491">
    <property type="term" value="F:oxidoreductase activity"/>
    <property type="evidence" value="ECO:0007669"/>
    <property type="project" value="UniProtKB-KW"/>
</dbReference>
<dbReference type="EMBL" id="JAKLMC020000005">
    <property type="protein sequence ID" value="KAK5956330.1"/>
    <property type="molecule type" value="Genomic_DNA"/>
</dbReference>
<dbReference type="PANTHER" id="PTHR43157:SF31">
    <property type="entry name" value="PHOSPHATIDYLINOSITOL-GLYCAN BIOSYNTHESIS CLASS F PROTEIN"/>
    <property type="match status" value="1"/>
</dbReference>
<comment type="similarity">
    <text evidence="1">Belongs to the short-chain dehydrogenases/reductases (SDR) family.</text>
</comment>
<comment type="caution">
    <text evidence="3">The sequence shown here is derived from an EMBL/GenBank/DDBJ whole genome shotgun (WGS) entry which is preliminary data.</text>
</comment>
<keyword evidence="4" id="KW-1185">Reference proteome</keyword>
<evidence type="ECO:0000256" key="1">
    <source>
        <dbReference type="ARBA" id="ARBA00006484"/>
    </source>
</evidence>
<dbReference type="Proteomes" id="UP001316803">
    <property type="component" value="Unassembled WGS sequence"/>
</dbReference>
<keyword evidence="2" id="KW-0560">Oxidoreductase</keyword>
<dbReference type="Gene3D" id="3.40.50.720">
    <property type="entry name" value="NAD(P)-binding Rossmann-like Domain"/>
    <property type="match status" value="1"/>
</dbReference>
<dbReference type="Pfam" id="PF00106">
    <property type="entry name" value="adh_short"/>
    <property type="match status" value="1"/>
</dbReference>
<evidence type="ECO:0000256" key="2">
    <source>
        <dbReference type="ARBA" id="ARBA00023002"/>
    </source>
</evidence>
<gene>
    <name evidence="3" type="ORF">OHC33_002906</name>
</gene>
<evidence type="ECO:0000313" key="3">
    <source>
        <dbReference type="EMBL" id="KAK5956330.1"/>
    </source>
</evidence>
<dbReference type="SUPFAM" id="SSF51735">
    <property type="entry name" value="NAD(P)-binding Rossmann-fold domains"/>
    <property type="match status" value="1"/>
</dbReference>
<evidence type="ECO:0000313" key="4">
    <source>
        <dbReference type="Proteomes" id="UP001316803"/>
    </source>
</evidence>
<dbReference type="InterPro" id="IPR002347">
    <property type="entry name" value="SDR_fam"/>
</dbReference>
<proteinExistence type="inferred from homology"/>
<dbReference type="PANTHER" id="PTHR43157">
    <property type="entry name" value="PHOSPHATIDYLINOSITOL-GLYCAN BIOSYNTHESIS CLASS F PROTEIN-RELATED"/>
    <property type="match status" value="1"/>
</dbReference>
<accession>A0AAN8IB19</accession>
<dbReference type="AlphaFoldDB" id="A0AAN8IB19"/>
<protein>
    <submittedName>
        <fullName evidence="3">Uncharacterized protein</fullName>
    </submittedName>
</protein>
<organism evidence="3 4">
    <name type="scientific">Knufia fluminis</name>
    <dbReference type="NCBI Taxonomy" id="191047"/>
    <lineage>
        <taxon>Eukaryota</taxon>
        <taxon>Fungi</taxon>
        <taxon>Dikarya</taxon>
        <taxon>Ascomycota</taxon>
        <taxon>Pezizomycotina</taxon>
        <taxon>Eurotiomycetes</taxon>
        <taxon>Chaetothyriomycetidae</taxon>
        <taxon>Chaetothyriales</taxon>
        <taxon>Trichomeriaceae</taxon>
        <taxon>Knufia</taxon>
    </lineage>
</organism>